<dbReference type="AlphaFoldDB" id="A0ABD6BZU6"/>
<organism evidence="1 2">
    <name type="scientific">Halorubrum laminariae</name>
    <dbReference type="NCBI Taxonomy" id="1433523"/>
    <lineage>
        <taxon>Archaea</taxon>
        <taxon>Methanobacteriati</taxon>
        <taxon>Methanobacteriota</taxon>
        <taxon>Stenosarchaea group</taxon>
        <taxon>Halobacteria</taxon>
        <taxon>Halobacteriales</taxon>
        <taxon>Haloferacaceae</taxon>
        <taxon>Halorubrum</taxon>
    </lineage>
</organism>
<sequence length="89" mass="10292">MSDPYLSQFSTGDMIEVSCRKTSMEVQKAEPTPDWDGRVYKVIAENRYGRYRVTENEDGEFTFYVSSSNYWGKTWSPEESGISVSRPDE</sequence>
<dbReference type="EMBL" id="JBHUDB010000002">
    <property type="protein sequence ID" value="MFD1570169.1"/>
    <property type="molecule type" value="Genomic_DNA"/>
</dbReference>
<protein>
    <submittedName>
        <fullName evidence="1">Uncharacterized protein</fullName>
    </submittedName>
</protein>
<accession>A0ABD6BZU6</accession>
<keyword evidence="2" id="KW-1185">Reference proteome</keyword>
<name>A0ABD6BZU6_9EURY</name>
<dbReference type="Proteomes" id="UP001597185">
    <property type="component" value="Unassembled WGS sequence"/>
</dbReference>
<reference evidence="1 2" key="1">
    <citation type="journal article" date="2019" name="Int. J. Syst. Evol. Microbiol.">
        <title>The Global Catalogue of Microorganisms (GCM) 10K type strain sequencing project: providing services to taxonomists for standard genome sequencing and annotation.</title>
        <authorList>
            <consortium name="The Broad Institute Genomics Platform"/>
            <consortium name="The Broad Institute Genome Sequencing Center for Infectious Disease"/>
            <person name="Wu L."/>
            <person name="Ma J."/>
        </authorList>
    </citation>
    <scope>NUCLEOTIDE SEQUENCE [LARGE SCALE GENOMIC DNA]</scope>
    <source>
        <strain evidence="1 2">CGMCC 1.12689</strain>
    </source>
</reference>
<gene>
    <name evidence="1" type="ORF">ACFR9T_06155</name>
</gene>
<dbReference type="RefSeq" id="WP_256397023.1">
    <property type="nucleotide sequence ID" value="NZ_JANHDL010000004.1"/>
</dbReference>
<evidence type="ECO:0000313" key="2">
    <source>
        <dbReference type="Proteomes" id="UP001597185"/>
    </source>
</evidence>
<proteinExistence type="predicted"/>
<comment type="caution">
    <text evidence="1">The sequence shown here is derived from an EMBL/GenBank/DDBJ whole genome shotgun (WGS) entry which is preliminary data.</text>
</comment>
<evidence type="ECO:0000313" key="1">
    <source>
        <dbReference type="EMBL" id="MFD1570169.1"/>
    </source>
</evidence>